<reference evidence="4" key="2">
    <citation type="submission" date="2017-12" db="EMBL/GenBank/DDBJ databases">
        <title>Genome sequence of the Bar-tailed Godwit (Limosa lapponica baueri).</title>
        <authorList>
            <person name="Lima N.C.B."/>
            <person name="Parody-Merino A.M."/>
            <person name="Battley P.F."/>
            <person name="Fidler A.E."/>
            <person name="Prosdocimi F."/>
        </authorList>
    </citation>
    <scope>NUCLEOTIDE SEQUENCE [LARGE SCALE GENOMIC DNA]</scope>
</reference>
<sequence>MTWAGEGVGQLEAILESESSEEEEEEEEDDEEEESAMVQQHPPVGQEVGEAEERLAELEQASQALLAELSALETEFEIERTCRQRAEAYAAQVKQENKQLKRLSLAPMASLALPEEEPPEEDPDPAQCYRQQLEDLQEKISWLLEQRKDLTIQVQELQKQNQDLKDQLETGQEERQRLRAALGTSQRALKSFKRVSQIVTQDYCDAMQQLELEQDLRLHAESFAHEMLMQKKEANRQSTILLQTSEPSAQLLAALQEVGRLTRVLEESRQQQQQQVKELEEQLGRRPEPEELDMAQAALAAAEDEKLQLRKRLQEAEGRLVKLEEEGKPEADDAKARAVQEMMERIKNGVVLRPAKERVPLGQGPAAAASKRRSAAMELQVILGATRRVSRRTSGRKSSLKGRDRQLEAILQRRRRAVDTSAPALPAPTQQDHGDAGAVGRLDTAHFKGVSSALRQFFTYSSKVNSFVQPSFELAHHNFSNTQQDPWRCWNILGGRG</sequence>
<feature type="coiled-coil region" evidence="1">
    <location>
        <begin position="262"/>
        <end position="326"/>
    </location>
</feature>
<feature type="compositionally biased region" description="Acidic residues" evidence="2">
    <location>
        <begin position="18"/>
        <end position="35"/>
    </location>
</feature>
<dbReference type="GO" id="GO:0031252">
    <property type="term" value="C:cell leading edge"/>
    <property type="evidence" value="ECO:0007669"/>
    <property type="project" value="TreeGrafter"/>
</dbReference>
<protein>
    <submittedName>
        <fullName evidence="3">Shootin-1-like</fullName>
    </submittedName>
</protein>
<proteinExistence type="predicted"/>
<evidence type="ECO:0000313" key="3">
    <source>
        <dbReference type="EMBL" id="PKU46814.1"/>
    </source>
</evidence>
<name>A0A2I0UL91_LIMLA</name>
<feature type="region of interest" description="Disordered" evidence="2">
    <location>
        <begin position="415"/>
        <end position="437"/>
    </location>
</feature>
<feature type="region of interest" description="Disordered" evidence="2">
    <location>
        <begin position="1"/>
        <end position="52"/>
    </location>
</feature>
<dbReference type="GO" id="GO:0044295">
    <property type="term" value="C:axonal growth cone"/>
    <property type="evidence" value="ECO:0007669"/>
    <property type="project" value="TreeGrafter"/>
</dbReference>
<dbReference type="AlphaFoldDB" id="A0A2I0UL91"/>
<keyword evidence="4" id="KW-1185">Reference proteome</keyword>
<dbReference type="GO" id="GO:0048812">
    <property type="term" value="P:neuron projection morphogenesis"/>
    <property type="evidence" value="ECO:0007669"/>
    <property type="project" value="TreeGrafter"/>
</dbReference>
<dbReference type="GO" id="GO:2001224">
    <property type="term" value="P:positive regulation of neuron migration"/>
    <property type="evidence" value="ECO:0007669"/>
    <property type="project" value="TreeGrafter"/>
</dbReference>
<evidence type="ECO:0000256" key="1">
    <source>
        <dbReference type="SAM" id="Coils"/>
    </source>
</evidence>
<accession>A0A2I0UL91</accession>
<organism evidence="3 4">
    <name type="scientific">Limosa lapponica baueri</name>
    <dbReference type="NCBI Taxonomy" id="1758121"/>
    <lineage>
        <taxon>Eukaryota</taxon>
        <taxon>Metazoa</taxon>
        <taxon>Chordata</taxon>
        <taxon>Craniata</taxon>
        <taxon>Vertebrata</taxon>
        <taxon>Euteleostomi</taxon>
        <taxon>Archelosauria</taxon>
        <taxon>Archosauria</taxon>
        <taxon>Dinosauria</taxon>
        <taxon>Saurischia</taxon>
        <taxon>Theropoda</taxon>
        <taxon>Coelurosauria</taxon>
        <taxon>Aves</taxon>
        <taxon>Neognathae</taxon>
        <taxon>Neoaves</taxon>
        <taxon>Charadriiformes</taxon>
        <taxon>Scolopacidae</taxon>
        <taxon>Limosa</taxon>
    </lineage>
</organism>
<dbReference type="GO" id="GO:0005737">
    <property type="term" value="C:cytoplasm"/>
    <property type="evidence" value="ECO:0007669"/>
    <property type="project" value="TreeGrafter"/>
</dbReference>
<dbReference type="EMBL" id="KZ505697">
    <property type="protein sequence ID" value="PKU46814.1"/>
    <property type="molecule type" value="Genomic_DNA"/>
</dbReference>
<dbReference type="Proteomes" id="UP000233556">
    <property type="component" value="Unassembled WGS sequence"/>
</dbReference>
<dbReference type="InterPro" id="IPR024849">
    <property type="entry name" value="Shootin-1"/>
</dbReference>
<evidence type="ECO:0000256" key="2">
    <source>
        <dbReference type="SAM" id="MobiDB-lite"/>
    </source>
</evidence>
<evidence type="ECO:0000313" key="4">
    <source>
        <dbReference type="Proteomes" id="UP000233556"/>
    </source>
</evidence>
<gene>
    <name evidence="3" type="ORF">llap_2898</name>
</gene>
<dbReference type="PANTHER" id="PTHR46606:SF1">
    <property type="entry name" value="SHOOTIN-1"/>
    <property type="match status" value="1"/>
</dbReference>
<dbReference type="OrthoDB" id="6111338at2759"/>
<keyword evidence="1" id="KW-0175">Coiled coil</keyword>
<dbReference type="PANTHER" id="PTHR46606">
    <property type="entry name" value="SHOOTIN-1"/>
    <property type="match status" value="1"/>
</dbReference>
<reference evidence="4" key="1">
    <citation type="submission" date="2017-11" db="EMBL/GenBank/DDBJ databases">
        <authorList>
            <person name="Lima N.C."/>
            <person name="Parody-Merino A.M."/>
            <person name="Battley P.F."/>
            <person name="Fidler A.E."/>
            <person name="Prosdocimi F."/>
        </authorList>
    </citation>
    <scope>NUCLEOTIDE SEQUENCE [LARGE SCALE GENOMIC DNA]</scope>
</reference>